<keyword evidence="1" id="KW-1133">Transmembrane helix</keyword>
<reference evidence="2 3" key="1">
    <citation type="submission" date="2024-09" db="EMBL/GenBank/DDBJ databases">
        <authorList>
            <person name="Lee S.D."/>
        </authorList>
    </citation>
    <scope>NUCLEOTIDE SEQUENCE [LARGE SCALE GENOMIC DNA]</scope>
    <source>
        <strain evidence="2 3">N1-5</strain>
    </source>
</reference>
<proteinExistence type="predicted"/>
<keyword evidence="3" id="KW-1185">Reference proteome</keyword>
<feature type="transmembrane region" description="Helical" evidence="1">
    <location>
        <begin position="25"/>
        <end position="43"/>
    </location>
</feature>
<dbReference type="Proteomes" id="UP001592528">
    <property type="component" value="Unassembled WGS sequence"/>
</dbReference>
<organism evidence="2 3">
    <name type="scientific">Streptacidiphilus cavernicola</name>
    <dbReference type="NCBI Taxonomy" id="3342716"/>
    <lineage>
        <taxon>Bacteria</taxon>
        <taxon>Bacillati</taxon>
        <taxon>Actinomycetota</taxon>
        <taxon>Actinomycetes</taxon>
        <taxon>Kitasatosporales</taxon>
        <taxon>Streptomycetaceae</taxon>
        <taxon>Streptacidiphilus</taxon>
    </lineage>
</organism>
<dbReference type="RefSeq" id="WP_198037314.1">
    <property type="nucleotide sequence ID" value="NZ_JBHEZZ010000001.1"/>
</dbReference>
<keyword evidence="1" id="KW-0812">Transmembrane</keyword>
<sequence>MSLHAAAAPALSVLADGSDNHDSLNPFITGGGALLLLLILLFLTTRFNKDR</sequence>
<evidence type="ECO:0000313" key="3">
    <source>
        <dbReference type="Proteomes" id="UP001592528"/>
    </source>
</evidence>
<keyword evidence="1" id="KW-0472">Membrane</keyword>
<evidence type="ECO:0000256" key="1">
    <source>
        <dbReference type="SAM" id="Phobius"/>
    </source>
</evidence>
<evidence type="ECO:0000313" key="2">
    <source>
        <dbReference type="EMBL" id="MFC1400033.1"/>
    </source>
</evidence>
<protein>
    <recommendedName>
        <fullName evidence="4">LPXTG cell wall anchor domain-containing protein</fullName>
    </recommendedName>
</protein>
<dbReference type="EMBL" id="JBHEZZ010000001">
    <property type="protein sequence ID" value="MFC1400033.1"/>
    <property type="molecule type" value="Genomic_DNA"/>
</dbReference>
<gene>
    <name evidence="2" type="ORF">ACEZDJ_01860</name>
</gene>
<comment type="caution">
    <text evidence="2">The sequence shown here is derived from an EMBL/GenBank/DDBJ whole genome shotgun (WGS) entry which is preliminary data.</text>
</comment>
<name>A0ABV6UF12_9ACTN</name>
<accession>A0ABV6UF12</accession>
<evidence type="ECO:0008006" key="4">
    <source>
        <dbReference type="Google" id="ProtNLM"/>
    </source>
</evidence>